<accession>A0A162ALK0</accession>
<evidence type="ECO:0000313" key="2">
    <source>
        <dbReference type="EMBL" id="KZN02893.1"/>
    </source>
</evidence>
<comment type="caution">
    <text evidence="2">The sequence shown here is derived from an EMBL/GenBank/DDBJ whole genome shotgun (WGS) entry which is preliminary data.</text>
</comment>
<proteinExistence type="predicted"/>
<dbReference type="Gramene" id="KZN02893">
    <property type="protein sequence ID" value="KZN02893"/>
    <property type="gene ID" value="DCAR_011649"/>
</dbReference>
<sequence length="183" mass="19862">MVDWTPLLPSPDCRRFPANNHFPPERRWTPTNISTVSLSLSSLQQPPFSSVSFPPSSLCPSLVAPPPHPSACTCRRILAAAAPPQYSDAASSTPQLELIVVLLPETASPLHRATSVAVTKSDATPPRAPQTPATKTLSLITSNRRRHHRLHSSSQHPAISNEPPTTHTKTLLRSNQQSQQIIA</sequence>
<reference evidence="2" key="1">
    <citation type="journal article" date="2016" name="Nat. Genet.">
        <title>A high-quality carrot genome assembly provides new insights into carotenoid accumulation and asterid genome evolution.</title>
        <authorList>
            <person name="Iorizzo M."/>
            <person name="Ellison S."/>
            <person name="Senalik D."/>
            <person name="Zeng P."/>
            <person name="Satapoomin P."/>
            <person name="Huang J."/>
            <person name="Bowman M."/>
            <person name="Iovene M."/>
            <person name="Sanseverino W."/>
            <person name="Cavagnaro P."/>
            <person name="Yildiz M."/>
            <person name="Macko-Podgorni A."/>
            <person name="Moranska E."/>
            <person name="Grzebelus E."/>
            <person name="Grzebelus D."/>
            <person name="Ashrafi H."/>
            <person name="Zheng Z."/>
            <person name="Cheng S."/>
            <person name="Spooner D."/>
            <person name="Van Deynze A."/>
            <person name="Simon P."/>
        </authorList>
    </citation>
    <scope>NUCLEOTIDE SEQUENCE [LARGE SCALE GENOMIC DNA]</scope>
    <source>
        <tissue evidence="2">Leaf</tissue>
    </source>
</reference>
<dbReference type="EMBL" id="LNRQ01000003">
    <property type="protein sequence ID" value="KZN02893.1"/>
    <property type="molecule type" value="Genomic_DNA"/>
</dbReference>
<gene>
    <name evidence="2" type="ORF">DCAR_011649</name>
</gene>
<feature type="region of interest" description="Disordered" evidence="1">
    <location>
        <begin position="114"/>
        <end position="183"/>
    </location>
</feature>
<protein>
    <submittedName>
        <fullName evidence="2">Uncharacterized protein</fullName>
    </submittedName>
</protein>
<feature type="compositionally biased region" description="Polar residues" evidence="1">
    <location>
        <begin position="162"/>
        <end position="183"/>
    </location>
</feature>
<name>A0A162ALK0_DAUCS</name>
<dbReference type="AlphaFoldDB" id="A0A162ALK0"/>
<evidence type="ECO:0000256" key="1">
    <source>
        <dbReference type="SAM" id="MobiDB-lite"/>
    </source>
</evidence>
<organism evidence="2">
    <name type="scientific">Daucus carota subsp. sativus</name>
    <name type="common">Carrot</name>
    <dbReference type="NCBI Taxonomy" id="79200"/>
    <lineage>
        <taxon>Eukaryota</taxon>
        <taxon>Viridiplantae</taxon>
        <taxon>Streptophyta</taxon>
        <taxon>Embryophyta</taxon>
        <taxon>Tracheophyta</taxon>
        <taxon>Spermatophyta</taxon>
        <taxon>Magnoliopsida</taxon>
        <taxon>eudicotyledons</taxon>
        <taxon>Gunneridae</taxon>
        <taxon>Pentapetalae</taxon>
        <taxon>asterids</taxon>
        <taxon>campanulids</taxon>
        <taxon>Apiales</taxon>
        <taxon>Apiaceae</taxon>
        <taxon>Apioideae</taxon>
        <taxon>Scandiceae</taxon>
        <taxon>Daucinae</taxon>
        <taxon>Daucus</taxon>
        <taxon>Daucus sect. Daucus</taxon>
    </lineage>
</organism>